<reference evidence="3 4" key="1">
    <citation type="submission" date="2022-04" db="EMBL/GenBank/DDBJ databases">
        <title>Streptomyces sp. nov. LCR6-01 isolated from Lichen of Dirinaria sp.</title>
        <authorList>
            <person name="Kanchanasin P."/>
            <person name="Tanasupawat S."/>
            <person name="Phongsopitanun W."/>
        </authorList>
    </citation>
    <scope>NUCLEOTIDE SEQUENCE [LARGE SCALE GENOMIC DNA]</scope>
    <source>
        <strain evidence="3 4">LCR6-01</strain>
    </source>
</reference>
<evidence type="ECO:0000313" key="3">
    <source>
        <dbReference type="EMBL" id="MCK8678237.1"/>
    </source>
</evidence>
<evidence type="ECO:0000259" key="2">
    <source>
        <dbReference type="PROSITE" id="PS50975"/>
    </source>
</evidence>
<dbReference type="RefSeq" id="WP_248633832.1">
    <property type="nucleotide sequence ID" value="NZ_JALPTH010000010.1"/>
</dbReference>
<dbReference type="PROSITE" id="PS50975">
    <property type="entry name" value="ATP_GRASP"/>
    <property type="match status" value="1"/>
</dbReference>
<dbReference type="Proteomes" id="UP001522868">
    <property type="component" value="Unassembled WGS sequence"/>
</dbReference>
<sequence length="426" mass="45188">MTDRTVEDRGPALVYANFVSDLAVGLGAGEVLERWAEQAPRKVWLLRPGDVLLTPVPVDREFREYAARLLGLPLEELAAVVVPPLAGASMADAVRAAGLLGTVRELVRHRPGLGLLPTALDESSVLLARELGLPVIPYGEPGPTARALRATSVLNTKSGFREAARELGIRVPEGGVCDQAGLRSLAARMVAAYGEVVVKPDRSAGGHGLVFHSAASPALPAAGPGLEGGWVVEERVDVAHSVSVQLDTGPRGCAVVYSGEMRVEHGAFTGYESPLHGPTAAARAELEEWGLRLGGLLAREGYAGPFSVDAVVTRDGTLFANESNVRRTATTTPHAMIARLVREAGREETDWLVGRHRSARPYAFGEVVRLLEERGLAWDPGRGEGVVLYMGGPADGRSWRYAVAGGSRERTAELEARLASALAFEG</sequence>
<evidence type="ECO:0000256" key="1">
    <source>
        <dbReference type="PROSITE-ProRule" id="PRU00409"/>
    </source>
</evidence>
<dbReference type="Pfam" id="PF18604">
    <property type="entry name" value="PreAtp-grasp"/>
    <property type="match status" value="1"/>
</dbReference>
<dbReference type="InterPro" id="IPR040754">
    <property type="entry name" value="PreAtp-grasp"/>
</dbReference>
<comment type="caution">
    <text evidence="3">The sequence shown here is derived from an EMBL/GenBank/DDBJ whole genome shotgun (WGS) entry which is preliminary data.</text>
</comment>
<evidence type="ECO:0000313" key="4">
    <source>
        <dbReference type="Proteomes" id="UP001522868"/>
    </source>
</evidence>
<dbReference type="InterPro" id="IPR011761">
    <property type="entry name" value="ATP-grasp"/>
</dbReference>
<keyword evidence="4" id="KW-1185">Reference proteome</keyword>
<protein>
    <submittedName>
        <fullName evidence="3">Peptide ligase PGM1-related protein</fullName>
    </submittedName>
</protein>
<name>A0ABT0IA83_9ACTN</name>
<dbReference type="EMBL" id="JALPTH010000010">
    <property type="protein sequence ID" value="MCK8678237.1"/>
    <property type="molecule type" value="Genomic_DNA"/>
</dbReference>
<gene>
    <name evidence="3" type="ORF">M1O15_12690</name>
</gene>
<proteinExistence type="predicted"/>
<keyword evidence="1" id="KW-0067">ATP-binding</keyword>
<dbReference type="Pfam" id="PF18105">
    <property type="entry name" value="PGM1_C"/>
    <property type="match status" value="1"/>
</dbReference>
<accession>A0ABT0IA83</accession>
<feature type="domain" description="ATP-grasp" evidence="2">
    <location>
        <begin position="161"/>
        <end position="357"/>
    </location>
</feature>
<dbReference type="InterPro" id="IPR041356">
    <property type="entry name" value="PGM1_C"/>
</dbReference>
<dbReference type="GO" id="GO:0016874">
    <property type="term" value="F:ligase activity"/>
    <property type="evidence" value="ECO:0007669"/>
    <property type="project" value="UniProtKB-KW"/>
</dbReference>
<organism evidence="3 4">
    <name type="scientific">Streptomyces lichenis</name>
    <dbReference type="NCBI Taxonomy" id="2306967"/>
    <lineage>
        <taxon>Bacteria</taxon>
        <taxon>Bacillati</taxon>
        <taxon>Actinomycetota</taxon>
        <taxon>Actinomycetes</taxon>
        <taxon>Kitasatosporales</taxon>
        <taxon>Streptomycetaceae</taxon>
        <taxon>Streptomyces</taxon>
    </lineage>
</organism>
<keyword evidence="1" id="KW-0547">Nucleotide-binding</keyword>
<keyword evidence="3" id="KW-0436">Ligase</keyword>
<dbReference type="SUPFAM" id="SSF56059">
    <property type="entry name" value="Glutathione synthetase ATP-binding domain-like"/>
    <property type="match status" value="1"/>
</dbReference>